<name>A0A1I5PYS4_9PSEU</name>
<gene>
    <name evidence="2" type="ORF">SAMN05421810_102449</name>
</gene>
<evidence type="ECO:0000313" key="2">
    <source>
        <dbReference type="EMBL" id="SFP39152.1"/>
    </source>
</evidence>
<dbReference type="AlphaFoldDB" id="A0A1I5PYS4"/>
<evidence type="ECO:0000256" key="1">
    <source>
        <dbReference type="SAM" id="SignalP"/>
    </source>
</evidence>
<keyword evidence="1" id="KW-0732">Signal</keyword>
<dbReference type="EMBL" id="FOWW01000002">
    <property type="protein sequence ID" value="SFP39152.1"/>
    <property type="molecule type" value="Genomic_DNA"/>
</dbReference>
<feature type="signal peptide" evidence="1">
    <location>
        <begin position="1"/>
        <end position="24"/>
    </location>
</feature>
<protein>
    <submittedName>
        <fullName evidence="2">Uncharacterized protein</fullName>
    </submittedName>
</protein>
<evidence type="ECO:0000313" key="3">
    <source>
        <dbReference type="Proteomes" id="UP000198727"/>
    </source>
</evidence>
<sequence length="87" mass="9556">MRRIASSATLLAAALFLASPVASAEPAQPPAGSIEQGDGYAFFDWENWQNRAAWKHWMEPSGTLNPEKMAFTRSVTDVADLFTPIED</sequence>
<reference evidence="3" key="1">
    <citation type="submission" date="2016-10" db="EMBL/GenBank/DDBJ databases">
        <authorList>
            <person name="Varghese N."/>
            <person name="Submissions S."/>
        </authorList>
    </citation>
    <scope>NUCLEOTIDE SEQUENCE [LARGE SCALE GENOMIC DNA]</scope>
    <source>
        <strain evidence="3">CGMCC 4.5579</strain>
    </source>
</reference>
<keyword evidence="3" id="KW-1185">Reference proteome</keyword>
<proteinExistence type="predicted"/>
<dbReference type="Proteomes" id="UP000198727">
    <property type="component" value="Unassembled WGS sequence"/>
</dbReference>
<accession>A0A1I5PYS4</accession>
<feature type="chain" id="PRO_5011665059" evidence="1">
    <location>
        <begin position="25"/>
        <end position="87"/>
    </location>
</feature>
<dbReference type="RefSeq" id="WP_092529203.1">
    <property type="nucleotide sequence ID" value="NZ_FOWW01000002.1"/>
</dbReference>
<organism evidence="2 3">
    <name type="scientific">Amycolatopsis arida</name>
    <dbReference type="NCBI Taxonomy" id="587909"/>
    <lineage>
        <taxon>Bacteria</taxon>
        <taxon>Bacillati</taxon>
        <taxon>Actinomycetota</taxon>
        <taxon>Actinomycetes</taxon>
        <taxon>Pseudonocardiales</taxon>
        <taxon>Pseudonocardiaceae</taxon>
        <taxon>Amycolatopsis</taxon>
    </lineage>
</organism>